<dbReference type="Gene3D" id="3.30.465.10">
    <property type="match status" value="1"/>
</dbReference>
<dbReference type="PROSITE" id="PS51379">
    <property type="entry name" value="4FE4S_FER_2"/>
    <property type="match status" value="1"/>
</dbReference>
<keyword evidence="3" id="KW-0479">Metal-binding</keyword>
<dbReference type="AlphaFoldDB" id="A0A517LV43"/>
<dbReference type="SUPFAM" id="SSF55103">
    <property type="entry name" value="FAD-linked oxidases, C-terminal domain"/>
    <property type="match status" value="1"/>
</dbReference>
<dbReference type="Gene3D" id="1.10.1060.10">
    <property type="entry name" value="Alpha-helical ferredoxin"/>
    <property type="match status" value="1"/>
</dbReference>
<evidence type="ECO:0000259" key="9">
    <source>
        <dbReference type="PROSITE" id="PS51387"/>
    </source>
</evidence>
<keyword evidence="6" id="KW-0408">Iron</keyword>
<dbReference type="InterPro" id="IPR017900">
    <property type="entry name" value="4Fe4S_Fe_S_CS"/>
</dbReference>
<dbReference type="PROSITE" id="PS51387">
    <property type="entry name" value="FAD_PCMH"/>
    <property type="match status" value="1"/>
</dbReference>
<dbReference type="Pfam" id="PF01565">
    <property type="entry name" value="FAD_binding_4"/>
    <property type="match status" value="1"/>
</dbReference>
<evidence type="ECO:0000313" key="10">
    <source>
        <dbReference type="EMBL" id="QDS86493.1"/>
    </source>
</evidence>
<name>A0A517LV43_9BACT</name>
<evidence type="ECO:0000259" key="8">
    <source>
        <dbReference type="PROSITE" id="PS51379"/>
    </source>
</evidence>
<keyword evidence="5" id="KW-0560">Oxidoreductase</keyword>
<dbReference type="InterPro" id="IPR004113">
    <property type="entry name" value="FAD-bd_oxidored_4_C"/>
</dbReference>
<evidence type="ECO:0000313" key="11">
    <source>
        <dbReference type="Proteomes" id="UP000319557"/>
    </source>
</evidence>
<keyword evidence="11" id="KW-1185">Reference proteome</keyword>
<gene>
    <name evidence="10" type="primary">glpC_1</name>
    <name evidence="10" type="ORF">EC9_06560</name>
</gene>
<dbReference type="GO" id="GO:0004458">
    <property type="term" value="F:D-lactate dehydrogenase (cytochrome) activity"/>
    <property type="evidence" value="ECO:0007669"/>
    <property type="project" value="TreeGrafter"/>
</dbReference>
<reference evidence="10 11" key="1">
    <citation type="submission" date="2019-02" db="EMBL/GenBank/DDBJ databases">
        <title>Deep-cultivation of Planctomycetes and their phenomic and genomic characterization uncovers novel biology.</title>
        <authorList>
            <person name="Wiegand S."/>
            <person name="Jogler M."/>
            <person name="Boedeker C."/>
            <person name="Pinto D."/>
            <person name="Vollmers J."/>
            <person name="Rivas-Marin E."/>
            <person name="Kohn T."/>
            <person name="Peeters S.H."/>
            <person name="Heuer A."/>
            <person name="Rast P."/>
            <person name="Oberbeckmann S."/>
            <person name="Bunk B."/>
            <person name="Jeske O."/>
            <person name="Meyerdierks A."/>
            <person name="Storesund J.E."/>
            <person name="Kallscheuer N."/>
            <person name="Luecker S."/>
            <person name="Lage O.M."/>
            <person name="Pohl T."/>
            <person name="Merkel B.J."/>
            <person name="Hornburger P."/>
            <person name="Mueller R.-W."/>
            <person name="Bruemmer F."/>
            <person name="Labrenz M."/>
            <person name="Spormann A.M."/>
            <person name="Op den Camp H."/>
            <person name="Overmann J."/>
            <person name="Amann R."/>
            <person name="Jetten M.S.M."/>
            <person name="Mascher T."/>
            <person name="Medema M.H."/>
            <person name="Devos D.P."/>
            <person name="Kaster A.-K."/>
            <person name="Ovreas L."/>
            <person name="Rohde M."/>
            <person name="Galperin M.Y."/>
            <person name="Jogler C."/>
        </authorList>
    </citation>
    <scope>NUCLEOTIDE SEQUENCE [LARGE SCALE GENOMIC DNA]</scope>
    <source>
        <strain evidence="10 11">EC9</strain>
    </source>
</reference>
<dbReference type="Pfam" id="PF13183">
    <property type="entry name" value="Fer4_8"/>
    <property type="match status" value="1"/>
</dbReference>
<dbReference type="GO" id="GO:0071949">
    <property type="term" value="F:FAD binding"/>
    <property type="evidence" value="ECO:0007669"/>
    <property type="project" value="InterPro"/>
</dbReference>
<feature type="domain" description="4Fe-4S ferredoxin-type" evidence="8">
    <location>
        <begin position="618"/>
        <end position="649"/>
    </location>
</feature>
<dbReference type="InterPro" id="IPR016166">
    <property type="entry name" value="FAD-bd_PCMH"/>
</dbReference>
<evidence type="ECO:0000256" key="5">
    <source>
        <dbReference type="ARBA" id="ARBA00023002"/>
    </source>
</evidence>
<dbReference type="InterPro" id="IPR016169">
    <property type="entry name" value="FAD-bd_PCMH_sub2"/>
</dbReference>
<evidence type="ECO:0000256" key="3">
    <source>
        <dbReference type="ARBA" id="ARBA00022723"/>
    </source>
</evidence>
<dbReference type="Gene3D" id="3.30.70.2740">
    <property type="match status" value="1"/>
</dbReference>
<evidence type="ECO:0000256" key="4">
    <source>
        <dbReference type="ARBA" id="ARBA00022827"/>
    </source>
</evidence>
<proteinExistence type="predicted"/>
<dbReference type="InterPro" id="IPR036318">
    <property type="entry name" value="FAD-bd_PCMH-like_sf"/>
</dbReference>
<keyword evidence="7" id="KW-0411">Iron-sulfur</keyword>
<dbReference type="RefSeq" id="WP_145342265.1">
    <property type="nucleotide sequence ID" value="NZ_CP036261.1"/>
</dbReference>
<dbReference type="SUPFAM" id="SSF56176">
    <property type="entry name" value="FAD-binding/transporter-associated domain-like"/>
    <property type="match status" value="1"/>
</dbReference>
<comment type="cofactor">
    <cofactor evidence="1">
        <name>FAD</name>
        <dbReference type="ChEBI" id="CHEBI:57692"/>
    </cofactor>
</comment>
<dbReference type="Proteomes" id="UP000319557">
    <property type="component" value="Chromosome"/>
</dbReference>
<dbReference type="GO" id="GO:0046872">
    <property type="term" value="F:metal ion binding"/>
    <property type="evidence" value="ECO:0007669"/>
    <property type="project" value="UniProtKB-KW"/>
</dbReference>
<protein>
    <submittedName>
        <fullName evidence="10">Anaerobic glycerol-3-phosphate dehydrogenase subunit C</fullName>
    </submittedName>
</protein>
<keyword evidence="4" id="KW-0274">FAD</keyword>
<dbReference type="PROSITE" id="PS00198">
    <property type="entry name" value="4FE4S_FER_1"/>
    <property type="match status" value="1"/>
</dbReference>
<dbReference type="PANTHER" id="PTHR11748:SF119">
    <property type="entry name" value="D-2-HYDROXYGLUTARATE DEHYDROGENASE"/>
    <property type="match status" value="1"/>
</dbReference>
<dbReference type="GO" id="GO:0008720">
    <property type="term" value="F:D-lactate dehydrogenase (NAD+) activity"/>
    <property type="evidence" value="ECO:0007669"/>
    <property type="project" value="TreeGrafter"/>
</dbReference>
<evidence type="ECO:0000256" key="2">
    <source>
        <dbReference type="ARBA" id="ARBA00022630"/>
    </source>
</evidence>
<dbReference type="InterPro" id="IPR016171">
    <property type="entry name" value="Vanillyl_alc_oxidase_C-sub2"/>
</dbReference>
<dbReference type="InterPro" id="IPR006094">
    <property type="entry name" value="Oxid_FAD_bind_N"/>
</dbReference>
<dbReference type="GO" id="GO:0051536">
    <property type="term" value="F:iron-sulfur cluster binding"/>
    <property type="evidence" value="ECO:0007669"/>
    <property type="project" value="UniProtKB-KW"/>
</dbReference>
<dbReference type="EMBL" id="CP036261">
    <property type="protein sequence ID" value="QDS86493.1"/>
    <property type="molecule type" value="Genomic_DNA"/>
</dbReference>
<evidence type="ECO:0000256" key="7">
    <source>
        <dbReference type="ARBA" id="ARBA00023014"/>
    </source>
</evidence>
<dbReference type="Pfam" id="PF02754">
    <property type="entry name" value="CCG"/>
    <property type="match status" value="1"/>
</dbReference>
<dbReference type="Pfam" id="PF02913">
    <property type="entry name" value="FAD-oxidase_C"/>
    <property type="match status" value="1"/>
</dbReference>
<dbReference type="InterPro" id="IPR009051">
    <property type="entry name" value="Helical_ferredxn"/>
</dbReference>
<evidence type="ECO:0000256" key="6">
    <source>
        <dbReference type="ARBA" id="ARBA00023004"/>
    </source>
</evidence>
<dbReference type="KEGG" id="ruv:EC9_06560"/>
<dbReference type="InterPro" id="IPR017896">
    <property type="entry name" value="4Fe4S_Fe-S-bd"/>
</dbReference>
<dbReference type="OrthoDB" id="9767256at2"/>
<accession>A0A517LV43</accession>
<evidence type="ECO:0000256" key="1">
    <source>
        <dbReference type="ARBA" id="ARBA00001974"/>
    </source>
</evidence>
<organism evidence="10 11">
    <name type="scientific">Rosistilla ulvae</name>
    <dbReference type="NCBI Taxonomy" id="1930277"/>
    <lineage>
        <taxon>Bacteria</taxon>
        <taxon>Pseudomonadati</taxon>
        <taxon>Planctomycetota</taxon>
        <taxon>Planctomycetia</taxon>
        <taxon>Pirellulales</taxon>
        <taxon>Pirellulaceae</taxon>
        <taxon>Rosistilla</taxon>
    </lineage>
</organism>
<dbReference type="PANTHER" id="PTHR11748">
    <property type="entry name" value="D-LACTATE DEHYDROGENASE"/>
    <property type="match status" value="1"/>
</dbReference>
<feature type="domain" description="FAD-binding PCMH-type" evidence="9">
    <location>
        <begin position="37"/>
        <end position="256"/>
    </location>
</feature>
<dbReference type="SUPFAM" id="SSF46548">
    <property type="entry name" value="alpha-helical ferredoxin"/>
    <property type="match status" value="1"/>
</dbReference>
<dbReference type="Gene3D" id="1.10.45.10">
    <property type="entry name" value="Vanillyl-alcohol Oxidase, Chain A, domain 4"/>
    <property type="match status" value="1"/>
</dbReference>
<dbReference type="GO" id="GO:1903457">
    <property type="term" value="P:lactate catabolic process"/>
    <property type="evidence" value="ECO:0007669"/>
    <property type="project" value="TreeGrafter"/>
</dbReference>
<dbReference type="InterPro" id="IPR004017">
    <property type="entry name" value="Cys_rich_dom"/>
</dbReference>
<sequence length="980" mass="108470">MDADSTRLQADLRGIIEGDVLCEDVHRQIYASDASIYQLKPAGIVRPRSMNDIASCVQYAREHHLSIHPRGAGSGLAGESLGRGIILDMSRYMRRWYRLDDSLIRVQAGVVLAQLNRELGTHGRLYGPDPQARSVTTMGGVLSLDASGSHWLRYGSARDTVQSIKVVTATGEIAEFSSHHHGSGGIAGRLANEVTGIAKRHAEQLGKLRAGSPHNHGGYRLDLAVTGDQVNLASLLVGAEGTLGIIAEATVSTEPMPTHRGVSLLFFHRLEHAARGALLAAGRGAAACDLMDRRLLEIARETDPRFEQLIPRNAEAMLLVEFQDEQLPELRSRLRDLNDCLCRQEKLAFGSRMTVERRERDFFWLIVRRVIPRLYRLRGDTRPLPIIEDIAIEPAKLPDLMVELQNILKEHQVTATMFAHAGHGHLHIRPFLDLADPGSPQVLRELAESIFEKVLEFGGTISGEHGAGLSRSWFLPRQYGSLWPAMIAVKRAFDPAGLLNPGKVVGLPSQGPDENLRNVTAMIQIGQETEPDEESDADSVAEPIVPRLPVLQSWNDEPIEMATRNCNGCGRCKTLAPSERMCPVYRVLPIEEASPRAKANLLRGVLAGELSVDALATDEVKQITDLCFGCHQCRIECPASVDIPKIVNELRGQYVATNGLSVADYLMTRIESIAPLASRVATVSNWVLKSPRWRWVLERTMGLARGRRITPYAKLSFMRWAAKKRLTRPLQKGGPKVAYFVDYFANWHDPELGQALVEVLRHNRVGVYVPPNQYSSMMPRIAAGDLKGAMHAATHNIRILAEAVRQGYQIVTTEPTAALCLIHEYPNLIDSEDARLVAENTYDSCRYLWDMHLRNELSLDFRPVAASVAYHQPCHVRAIDSGKPAQQLMDLIPGLRVQSMEKGCSGMAGLYGMKRENFRNSVRIGWNLISGMRKADIQAASTECSACKNQIEHGSNRTTLHPIKVMAYAYGRLPALTALG</sequence>
<dbReference type="InterPro" id="IPR016164">
    <property type="entry name" value="FAD-linked_Oxase-like_C"/>
</dbReference>
<keyword evidence="2" id="KW-0285">Flavoprotein</keyword>